<dbReference type="InterPro" id="IPR039420">
    <property type="entry name" value="WalR-like"/>
</dbReference>
<dbReference type="Gene3D" id="3.40.50.2300">
    <property type="match status" value="1"/>
</dbReference>
<evidence type="ECO:0000313" key="7">
    <source>
        <dbReference type="EMBL" id="MDZ7277206.1"/>
    </source>
</evidence>
<dbReference type="PRINTS" id="PR00038">
    <property type="entry name" value="HTHLUXR"/>
</dbReference>
<evidence type="ECO:0000256" key="3">
    <source>
        <dbReference type="ARBA" id="ARBA00023163"/>
    </source>
</evidence>
<accession>A0ABU5LBV6</accession>
<name>A0ABU5LBV6_9GAMM</name>
<evidence type="ECO:0000256" key="2">
    <source>
        <dbReference type="ARBA" id="ARBA00023125"/>
    </source>
</evidence>
<feature type="modified residue" description="4-aspartylphosphate" evidence="4">
    <location>
        <position position="55"/>
    </location>
</feature>
<comment type="caution">
    <text evidence="7">The sequence shown here is derived from an EMBL/GenBank/DDBJ whole genome shotgun (WGS) entry which is preliminary data.</text>
</comment>
<keyword evidence="4" id="KW-0597">Phosphoprotein</keyword>
<keyword evidence="3" id="KW-0804">Transcription</keyword>
<dbReference type="InterPro" id="IPR011006">
    <property type="entry name" value="CheY-like_superfamily"/>
</dbReference>
<evidence type="ECO:0000259" key="6">
    <source>
        <dbReference type="PROSITE" id="PS50110"/>
    </source>
</evidence>
<organism evidence="7 8">
    <name type="scientific">Pantoea eucrina</name>
    <dbReference type="NCBI Taxonomy" id="472693"/>
    <lineage>
        <taxon>Bacteria</taxon>
        <taxon>Pseudomonadati</taxon>
        <taxon>Pseudomonadota</taxon>
        <taxon>Gammaproteobacteria</taxon>
        <taxon>Enterobacterales</taxon>
        <taxon>Erwiniaceae</taxon>
        <taxon>Pantoea</taxon>
    </lineage>
</organism>
<dbReference type="EMBL" id="JAOBTT010000001">
    <property type="protein sequence ID" value="MDZ7277206.1"/>
    <property type="molecule type" value="Genomic_DNA"/>
</dbReference>
<keyword evidence="2" id="KW-0238">DNA-binding</keyword>
<protein>
    <submittedName>
        <fullName evidence="7">Response regulator transcription factor</fullName>
    </submittedName>
</protein>
<gene>
    <name evidence="7" type="ORF">N4G40_02770</name>
</gene>
<dbReference type="Pfam" id="PF00196">
    <property type="entry name" value="GerE"/>
    <property type="match status" value="1"/>
</dbReference>
<dbReference type="InterPro" id="IPR001789">
    <property type="entry name" value="Sig_transdc_resp-reg_receiver"/>
</dbReference>
<dbReference type="PANTHER" id="PTHR43214:SF41">
    <property type="entry name" value="NITRATE_NITRITE RESPONSE REGULATOR PROTEIN NARP"/>
    <property type="match status" value="1"/>
</dbReference>
<evidence type="ECO:0000256" key="4">
    <source>
        <dbReference type="PROSITE-ProRule" id="PRU00169"/>
    </source>
</evidence>
<dbReference type="InterPro" id="IPR000792">
    <property type="entry name" value="Tscrpt_reg_LuxR_C"/>
</dbReference>
<dbReference type="PROSITE" id="PS50043">
    <property type="entry name" value="HTH_LUXR_2"/>
    <property type="match status" value="1"/>
</dbReference>
<keyword evidence="1" id="KW-0805">Transcription regulation</keyword>
<evidence type="ECO:0000256" key="1">
    <source>
        <dbReference type="ARBA" id="ARBA00023015"/>
    </source>
</evidence>
<reference evidence="8" key="1">
    <citation type="submission" date="2023-07" db="EMBL/GenBank/DDBJ databases">
        <title>Structural and functional analysis of rice phyllospheric bacteria for their antimicrobial properties and defense elicitation against blast disease.</title>
        <authorList>
            <person name="Sahu K.P."/>
            <person name="Asharani P."/>
            <person name="Kumar M."/>
            <person name="Reddy B."/>
            <person name="Kumar A."/>
        </authorList>
    </citation>
    <scope>NUCLEOTIDE SEQUENCE [LARGE SCALE GENOMIC DNA]</scope>
    <source>
        <strain evidence="8">OsEp_Plm_30P10</strain>
    </source>
</reference>
<evidence type="ECO:0000313" key="8">
    <source>
        <dbReference type="Proteomes" id="UP001288620"/>
    </source>
</evidence>
<dbReference type="SMART" id="SM00448">
    <property type="entry name" value="REC"/>
    <property type="match status" value="1"/>
</dbReference>
<dbReference type="PROSITE" id="PS50110">
    <property type="entry name" value="RESPONSE_REGULATORY"/>
    <property type="match status" value="1"/>
</dbReference>
<feature type="domain" description="Response regulatory" evidence="6">
    <location>
        <begin position="5"/>
        <end position="120"/>
    </location>
</feature>
<dbReference type="PANTHER" id="PTHR43214">
    <property type="entry name" value="TWO-COMPONENT RESPONSE REGULATOR"/>
    <property type="match status" value="1"/>
</dbReference>
<dbReference type="Pfam" id="PF00072">
    <property type="entry name" value="Response_reg"/>
    <property type="match status" value="1"/>
</dbReference>
<sequence length="212" mass="23652">MFNAKILIVDEHRLVAAGVQALLLMNGFNSVNIVNNINDGIDEVIHNPVDIIIIDPDFEEKNCIAFLRDIVKTKAWMKMIVLSKIDSKSAVIQQFSHCANGFVSKRDPIQALISAIGCVYNNVNYLPEEIIDSRQKFASEQTMLSKLTPRESLILRQLAQGKSNKVIANELGLNNKTVSTHKAKIFNKLGLDNLVEVIELARRNGACTSRHL</sequence>
<dbReference type="RefSeq" id="WP_322541336.1">
    <property type="nucleotide sequence ID" value="NZ_JAOBTT010000001.1"/>
</dbReference>
<dbReference type="SMART" id="SM00421">
    <property type="entry name" value="HTH_LUXR"/>
    <property type="match status" value="1"/>
</dbReference>
<evidence type="ECO:0000259" key="5">
    <source>
        <dbReference type="PROSITE" id="PS50043"/>
    </source>
</evidence>
<proteinExistence type="predicted"/>
<feature type="domain" description="HTH luxR-type" evidence="5">
    <location>
        <begin position="140"/>
        <end position="205"/>
    </location>
</feature>
<dbReference type="SUPFAM" id="SSF52172">
    <property type="entry name" value="CheY-like"/>
    <property type="match status" value="1"/>
</dbReference>
<dbReference type="InterPro" id="IPR016032">
    <property type="entry name" value="Sig_transdc_resp-reg_C-effctor"/>
</dbReference>
<dbReference type="CDD" id="cd06170">
    <property type="entry name" value="LuxR_C_like"/>
    <property type="match status" value="1"/>
</dbReference>
<keyword evidence="8" id="KW-1185">Reference proteome</keyword>
<dbReference type="Proteomes" id="UP001288620">
    <property type="component" value="Unassembled WGS sequence"/>
</dbReference>
<dbReference type="SUPFAM" id="SSF46894">
    <property type="entry name" value="C-terminal effector domain of the bipartite response regulators"/>
    <property type="match status" value="1"/>
</dbReference>